<dbReference type="AlphaFoldDB" id="A0A2J6R8N4"/>
<dbReference type="STRING" id="1149755.A0A2J6R8N4"/>
<sequence length="154" mass="17066">MIAPTFLQILGLSALLLSTSAFPATNSNEIYYLANCSKCDITDDNCPYYRSLMAYYLDASKSENGQLPTATSEATGLLTWEGNTILGSFTGAKDPDFSATIDQDALNSQFYNIVGSGKTESHNFTCYKDSDRLLYRKGPDYCYSIYWCQWVGQG</sequence>
<name>A0A2J6R8N4_HYAVF</name>
<dbReference type="OrthoDB" id="291007at2759"/>
<evidence type="ECO:0000256" key="1">
    <source>
        <dbReference type="SAM" id="SignalP"/>
    </source>
</evidence>
<dbReference type="EMBL" id="KZ613953">
    <property type="protein sequence ID" value="PMD34870.1"/>
    <property type="molecule type" value="Genomic_DNA"/>
</dbReference>
<reference evidence="2 3" key="1">
    <citation type="submission" date="2016-04" db="EMBL/GenBank/DDBJ databases">
        <title>A degradative enzymes factory behind the ericoid mycorrhizal symbiosis.</title>
        <authorList>
            <consortium name="DOE Joint Genome Institute"/>
            <person name="Martino E."/>
            <person name="Morin E."/>
            <person name="Grelet G."/>
            <person name="Kuo A."/>
            <person name="Kohler A."/>
            <person name="Daghino S."/>
            <person name="Barry K."/>
            <person name="Choi C."/>
            <person name="Cichocki N."/>
            <person name="Clum A."/>
            <person name="Copeland A."/>
            <person name="Hainaut M."/>
            <person name="Haridas S."/>
            <person name="Labutti K."/>
            <person name="Lindquist E."/>
            <person name="Lipzen A."/>
            <person name="Khouja H.-R."/>
            <person name="Murat C."/>
            <person name="Ohm R."/>
            <person name="Olson A."/>
            <person name="Spatafora J."/>
            <person name="Veneault-Fourrey C."/>
            <person name="Henrissat B."/>
            <person name="Grigoriev I."/>
            <person name="Martin F."/>
            <person name="Perotto S."/>
        </authorList>
    </citation>
    <scope>NUCLEOTIDE SEQUENCE [LARGE SCALE GENOMIC DNA]</scope>
    <source>
        <strain evidence="2 3">F</strain>
    </source>
</reference>
<evidence type="ECO:0008006" key="4">
    <source>
        <dbReference type="Google" id="ProtNLM"/>
    </source>
</evidence>
<accession>A0A2J6R8N4</accession>
<dbReference type="Proteomes" id="UP000235786">
    <property type="component" value="Unassembled WGS sequence"/>
</dbReference>
<keyword evidence="1" id="KW-0732">Signal</keyword>
<evidence type="ECO:0000313" key="3">
    <source>
        <dbReference type="Proteomes" id="UP000235786"/>
    </source>
</evidence>
<evidence type="ECO:0000313" key="2">
    <source>
        <dbReference type="EMBL" id="PMD34870.1"/>
    </source>
</evidence>
<feature type="signal peptide" evidence="1">
    <location>
        <begin position="1"/>
        <end position="21"/>
    </location>
</feature>
<organism evidence="2 3">
    <name type="scientific">Hyaloscypha variabilis (strain UAMH 11265 / GT02V1 / F)</name>
    <name type="common">Meliniomyces variabilis</name>
    <dbReference type="NCBI Taxonomy" id="1149755"/>
    <lineage>
        <taxon>Eukaryota</taxon>
        <taxon>Fungi</taxon>
        <taxon>Dikarya</taxon>
        <taxon>Ascomycota</taxon>
        <taxon>Pezizomycotina</taxon>
        <taxon>Leotiomycetes</taxon>
        <taxon>Helotiales</taxon>
        <taxon>Hyaloscyphaceae</taxon>
        <taxon>Hyaloscypha</taxon>
        <taxon>Hyaloscypha variabilis</taxon>
    </lineage>
</organism>
<gene>
    <name evidence="2" type="ORF">L207DRAFT_588371</name>
</gene>
<proteinExistence type="predicted"/>
<protein>
    <recommendedName>
        <fullName evidence="4">Secreted protein</fullName>
    </recommendedName>
</protein>
<feature type="chain" id="PRO_5014324565" description="Secreted protein" evidence="1">
    <location>
        <begin position="22"/>
        <end position="154"/>
    </location>
</feature>
<keyword evidence="3" id="KW-1185">Reference proteome</keyword>